<feature type="DNA-binding region" description="OmpR/PhoB-type" evidence="2">
    <location>
        <begin position="1"/>
        <end position="101"/>
    </location>
</feature>
<evidence type="ECO:0000256" key="1">
    <source>
        <dbReference type="ARBA" id="ARBA00023125"/>
    </source>
</evidence>
<dbReference type="Proteomes" id="UP000294164">
    <property type="component" value="Unassembled WGS sequence"/>
</dbReference>
<proteinExistence type="predicted"/>
<gene>
    <name evidence="4" type="ORF">EA655_10780</name>
</gene>
<name>A0A4Q8M628_9GAMM</name>
<dbReference type="GO" id="GO:0003677">
    <property type="term" value="F:DNA binding"/>
    <property type="evidence" value="ECO:0007669"/>
    <property type="project" value="UniProtKB-UniRule"/>
</dbReference>
<dbReference type="AlphaFoldDB" id="A0A4Q8M628"/>
<dbReference type="Pfam" id="PF00486">
    <property type="entry name" value="Trans_reg_C"/>
    <property type="match status" value="1"/>
</dbReference>
<evidence type="ECO:0000259" key="3">
    <source>
        <dbReference type="PROSITE" id="PS51755"/>
    </source>
</evidence>
<dbReference type="RefSeq" id="WP_130534544.1">
    <property type="nucleotide sequence ID" value="NZ_SHMG01000005.1"/>
</dbReference>
<evidence type="ECO:0000313" key="5">
    <source>
        <dbReference type="Proteomes" id="UP000294164"/>
    </source>
</evidence>
<dbReference type="EMBL" id="SHMG01000005">
    <property type="protein sequence ID" value="TAA42503.1"/>
    <property type="molecule type" value="Genomic_DNA"/>
</dbReference>
<comment type="caution">
    <text evidence="4">The sequence shown here is derived from an EMBL/GenBank/DDBJ whole genome shotgun (WGS) entry which is preliminary data.</text>
</comment>
<dbReference type="InterPro" id="IPR001867">
    <property type="entry name" value="OmpR/PhoB-type_DNA-bd"/>
</dbReference>
<dbReference type="Gene3D" id="1.10.10.10">
    <property type="entry name" value="Winged helix-like DNA-binding domain superfamily/Winged helix DNA-binding domain"/>
    <property type="match status" value="1"/>
</dbReference>
<evidence type="ECO:0000313" key="4">
    <source>
        <dbReference type="EMBL" id="TAA42503.1"/>
    </source>
</evidence>
<feature type="domain" description="OmpR/PhoB-type" evidence="3">
    <location>
        <begin position="1"/>
        <end position="101"/>
    </location>
</feature>
<dbReference type="GO" id="GO:0006355">
    <property type="term" value="P:regulation of DNA-templated transcription"/>
    <property type="evidence" value="ECO:0007669"/>
    <property type="project" value="InterPro"/>
</dbReference>
<dbReference type="InterPro" id="IPR036388">
    <property type="entry name" value="WH-like_DNA-bd_sf"/>
</dbReference>
<dbReference type="SUPFAM" id="SSF46894">
    <property type="entry name" value="C-terminal effector domain of the bipartite response regulators"/>
    <property type="match status" value="1"/>
</dbReference>
<sequence>MNATDTPSPDFPEVAGLADRVHALQPLTKFERRILDRLMESPEQPVAYAATQLAMYGTQVHGHVTSNVTQVMVCRLRKKMAAAKQGWTIATEKQQGYRLAKTEQNAQLDAAEQTS</sequence>
<dbReference type="PROSITE" id="PS51755">
    <property type="entry name" value="OMPR_PHOB"/>
    <property type="match status" value="1"/>
</dbReference>
<evidence type="ECO:0000256" key="2">
    <source>
        <dbReference type="PROSITE-ProRule" id="PRU01091"/>
    </source>
</evidence>
<dbReference type="InterPro" id="IPR016032">
    <property type="entry name" value="Sig_transdc_resp-reg_C-effctor"/>
</dbReference>
<accession>A0A4Q8M628</accession>
<reference evidence="4 5" key="1">
    <citation type="submission" date="2019-02" db="EMBL/GenBank/DDBJ databases">
        <title>WGS of Pseudoxanthomonas species novum from clinical isolates.</title>
        <authorList>
            <person name="Bernier A.-M."/>
            <person name="Bernard K."/>
            <person name="Vachon A."/>
        </authorList>
    </citation>
    <scope>NUCLEOTIDE SEQUENCE [LARGE SCALE GENOMIC DNA]</scope>
    <source>
        <strain evidence="4 5">NML130969</strain>
    </source>
</reference>
<organism evidence="4 5">
    <name type="scientific">Pseudoxanthomonas winnipegensis</name>
    <dbReference type="NCBI Taxonomy" id="2480810"/>
    <lineage>
        <taxon>Bacteria</taxon>
        <taxon>Pseudomonadati</taxon>
        <taxon>Pseudomonadota</taxon>
        <taxon>Gammaproteobacteria</taxon>
        <taxon>Lysobacterales</taxon>
        <taxon>Lysobacteraceae</taxon>
        <taxon>Pseudoxanthomonas</taxon>
    </lineage>
</organism>
<protein>
    <submittedName>
        <fullName evidence="4">Helix-turn-helix domain-containing protein</fullName>
    </submittedName>
</protein>
<dbReference type="GO" id="GO:0000160">
    <property type="term" value="P:phosphorelay signal transduction system"/>
    <property type="evidence" value="ECO:0007669"/>
    <property type="project" value="InterPro"/>
</dbReference>
<keyword evidence="1 2" id="KW-0238">DNA-binding</keyword>